<dbReference type="PANTHER" id="PTHR47842:SF1">
    <property type="entry name" value="DUF676 DOMAIN-CONTAINING PROTEIN"/>
    <property type="match status" value="1"/>
</dbReference>
<gene>
    <name evidence="2" type="ORF">BDK51DRAFT_31183</name>
</gene>
<proteinExistence type="predicted"/>
<feature type="non-terminal residue" evidence="2">
    <location>
        <position position="238"/>
    </location>
</feature>
<dbReference type="Proteomes" id="UP000269721">
    <property type="component" value="Unassembled WGS sequence"/>
</dbReference>
<dbReference type="EMBL" id="KZ995220">
    <property type="protein sequence ID" value="RKO91122.1"/>
    <property type="molecule type" value="Genomic_DNA"/>
</dbReference>
<dbReference type="Pfam" id="PF12697">
    <property type="entry name" value="Abhydrolase_6"/>
    <property type="match status" value="1"/>
</dbReference>
<keyword evidence="3" id="KW-1185">Reference proteome</keyword>
<dbReference type="OrthoDB" id="442243at2759"/>
<dbReference type="InterPro" id="IPR000073">
    <property type="entry name" value="AB_hydrolase_1"/>
</dbReference>
<reference evidence="3" key="1">
    <citation type="journal article" date="2018" name="Nat. Microbiol.">
        <title>Leveraging single-cell genomics to expand the fungal tree of life.</title>
        <authorList>
            <person name="Ahrendt S.R."/>
            <person name="Quandt C.A."/>
            <person name="Ciobanu D."/>
            <person name="Clum A."/>
            <person name="Salamov A."/>
            <person name="Andreopoulos B."/>
            <person name="Cheng J.F."/>
            <person name="Woyke T."/>
            <person name="Pelin A."/>
            <person name="Henrissat B."/>
            <person name="Reynolds N.K."/>
            <person name="Benny G.L."/>
            <person name="Smith M.E."/>
            <person name="James T.Y."/>
            <person name="Grigoriev I.V."/>
        </authorList>
    </citation>
    <scope>NUCLEOTIDE SEQUENCE [LARGE SCALE GENOMIC DNA]</scope>
</reference>
<accession>A0A4P9WFD6</accession>
<dbReference type="PANTHER" id="PTHR47842">
    <property type="entry name" value="EXPRESSED PROTEIN"/>
    <property type="match status" value="1"/>
</dbReference>
<dbReference type="InterPro" id="IPR029058">
    <property type="entry name" value="AB_hydrolase_fold"/>
</dbReference>
<feature type="domain" description="AB hydrolase-1" evidence="1">
    <location>
        <begin position="6"/>
        <end position="223"/>
    </location>
</feature>
<evidence type="ECO:0000259" key="1">
    <source>
        <dbReference type="Pfam" id="PF12697"/>
    </source>
</evidence>
<evidence type="ECO:0000313" key="3">
    <source>
        <dbReference type="Proteomes" id="UP000269721"/>
    </source>
</evidence>
<dbReference type="GO" id="GO:0016787">
    <property type="term" value="F:hydrolase activity"/>
    <property type="evidence" value="ECO:0007669"/>
    <property type="project" value="UniProtKB-KW"/>
</dbReference>
<dbReference type="SUPFAM" id="SSF53474">
    <property type="entry name" value="alpha/beta-Hydrolases"/>
    <property type="match status" value="1"/>
</dbReference>
<organism evidence="2 3">
    <name type="scientific">Blyttiomyces helicus</name>
    <dbReference type="NCBI Taxonomy" id="388810"/>
    <lineage>
        <taxon>Eukaryota</taxon>
        <taxon>Fungi</taxon>
        <taxon>Fungi incertae sedis</taxon>
        <taxon>Chytridiomycota</taxon>
        <taxon>Chytridiomycota incertae sedis</taxon>
        <taxon>Chytridiomycetes</taxon>
        <taxon>Chytridiomycetes incertae sedis</taxon>
        <taxon>Blyttiomyces</taxon>
    </lineage>
</organism>
<protein>
    <submittedName>
        <fullName evidence="2">Alpha/Beta hydrolase protein</fullName>
    </submittedName>
</protein>
<evidence type="ECO:0000313" key="2">
    <source>
        <dbReference type="EMBL" id="RKO91122.1"/>
    </source>
</evidence>
<dbReference type="Gene3D" id="3.40.50.1820">
    <property type="entry name" value="alpha/beta hydrolase"/>
    <property type="match status" value="1"/>
</dbReference>
<name>A0A4P9WFD6_9FUNG</name>
<sequence length="238" mass="24617">MSTPLLFFVHGFLGSPHSFREFPAHLKTALSEKSINVDTYMYSYETQGENAAQVSALTAALLAQAGRPIILIAHSMGGLLAVDAARALAKAANADVKAVLAFDSPFYGVHPDVIADKARGHVAQVASAASSIWSSIGGGTAAGAAASVSSASASSRGGPSTSSTSKWAWGGIGLATVAATAFAAYSANAEVKQTVDRFVTEQRDTAVRHAQFLGPLWKVEEMDGRFKELGGLGDALVF</sequence>
<dbReference type="AlphaFoldDB" id="A0A4P9WFD6"/>
<keyword evidence="2" id="KW-0378">Hydrolase</keyword>